<gene>
    <name evidence="1" type="ORF">TvY486_0042100</name>
</gene>
<keyword evidence="2" id="KW-1185">Reference proteome</keyword>
<dbReference type="EMBL" id="CAEX01007410">
    <property type="protein sequence ID" value="CCD21298.1"/>
    <property type="molecule type" value="Genomic_DNA"/>
</dbReference>
<organism evidence="1 2">
    <name type="scientific">Trypanosoma vivax (strain Y486)</name>
    <dbReference type="NCBI Taxonomy" id="1055687"/>
    <lineage>
        <taxon>Eukaryota</taxon>
        <taxon>Discoba</taxon>
        <taxon>Euglenozoa</taxon>
        <taxon>Kinetoplastea</taxon>
        <taxon>Metakinetoplastina</taxon>
        <taxon>Trypanosomatida</taxon>
        <taxon>Trypanosomatidae</taxon>
        <taxon>Trypanosoma</taxon>
        <taxon>Duttonella</taxon>
    </lineage>
</organism>
<sequence>MHLCDLRLLTAGVPCAVPHCSVRRCVLLTQVRLLSLYFLLPHKWLPRFLLGVVSQQEIVESNHTLHCFPALRAIQPVMPKRAAAGNGCAGGMRLEVSCGVNEYEFGYYPGEGKARQVKTENGRVELYVRSVDEATLEELRDAHSLSIDGKYLEKGKASFLSACKSLAKLTISTPGGALDMQPLTQLAQLEELNIAAEEVENSACLLEMPRLRSVSLRSCEIYEDLLSHLSRMSALEQLALAHVNILTRLGKINSMPKLRALELAHTNITKQLLRGLHGNKNISRLVLDNVELSDFSALVGLEALDELVIISCSGHERSADDLGKHAKLRSLTMKKTHVTSCWLSGLCESKTLAHLILKLPTPEYGTTDVSPLGELAPLETVKISRYMEVTDECHERYECSCRPKALQGVGALGKLPRLREVCYKDYHMDRDALDGLSASKSIKRLSLVMDTQIDYVDQLARLESLEELEINRCEKLRGAGKLGELPRLRLLDLCGYCYTDDTLLGLGKSRSLTVLRILSSNHLSDISPIREMESLEVFELLGPLYCFDNVDVLGSLPRLREVTLTDVGFLDDSLNALCRSKSVVSLTLNDCRKITDATPLAGMATLEEVTVRKCRRLKNLDALVALPRLRKVRHDGCLAEEVEAGLRQKGVDVA</sequence>
<evidence type="ECO:0000313" key="1">
    <source>
        <dbReference type="EMBL" id="CCD21298.1"/>
    </source>
</evidence>
<evidence type="ECO:0008006" key="3">
    <source>
        <dbReference type="Google" id="ProtNLM"/>
    </source>
</evidence>
<name>F9WUP9_TRYVY</name>
<reference evidence="1 2" key="1">
    <citation type="journal article" date="2012" name="Proc. Natl. Acad. Sci. U.S.A.">
        <title>Antigenic diversity is generated by distinct evolutionary mechanisms in African trypanosome species.</title>
        <authorList>
            <person name="Jackson A.P."/>
            <person name="Berry A."/>
            <person name="Aslett M."/>
            <person name="Allison H.C."/>
            <person name="Burton P."/>
            <person name="Vavrova-Anderson J."/>
            <person name="Brown R."/>
            <person name="Browne H."/>
            <person name="Corton N."/>
            <person name="Hauser H."/>
            <person name="Gamble J."/>
            <person name="Gilderthorp R."/>
            <person name="Marcello L."/>
            <person name="McQuillan J."/>
            <person name="Otto T.D."/>
            <person name="Quail M.A."/>
            <person name="Sanders M.J."/>
            <person name="van Tonder A."/>
            <person name="Ginger M.L."/>
            <person name="Field M.C."/>
            <person name="Barry J.D."/>
            <person name="Hertz-Fowler C."/>
            <person name="Berriman M."/>
        </authorList>
    </citation>
    <scope>NUCLEOTIDE SEQUENCE</scope>
    <source>
        <strain evidence="1 2">Y486</strain>
    </source>
</reference>
<dbReference type="VEuPathDB" id="TriTrypDB:TvY486_0042100"/>
<protein>
    <recommendedName>
        <fullName evidence="3">Leucine-rich repeat protein (LRRP)</fullName>
    </recommendedName>
</protein>
<dbReference type="SUPFAM" id="SSF52058">
    <property type="entry name" value="L domain-like"/>
    <property type="match status" value="2"/>
</dbReference>
<proteinExistence type="predicted"/>
<dbReference type="Gene3D" id="3.80.10.10">
    <property type="entry name" value="Ribonuclease Inhibitor"/>
    <property type="match status" value="4"/>
</dbReference>
<dbReference type="PANTHER" id="PTHR12904:SF23">
    <property type="entry name" value="PROTEIN ZER-1 HOMOLOG"/>
    <property type="match status" value="1"/>
</dbReference>
<evidence type="ECO:0000313" key="2">
    <source>
        <dbReference type="Proteomes" id="UP000009027"/>
    </source>
</evidence>
<accession>F9WUP9</accession>
<dbReference type="PANTHER" id="PTHR12904">
    <property type="match status" value="1"/>
</dbReference>
<dbReference type="AlphaFoldDB" id="F9WUP9"/>
<dbReference type="InterPro" id="IPR032675">
    <property type="entry name" value="LRR_dom_sf"/>
</dbReference>
<dbReference type="InterPro" id="IPR051341">
    <property type="entry name" value="Zyg-11_UBL_adapter"/>
</dbReference>
<dbReference type="Proteomes" id="UP000009027">
    <property type="component" value="Unassembled WGS sequence"/>
</dbReference>